<dbReference type="PROSITE" id="PS50181">
    <property type="entry name" value="FBOX"/>
    <property type="match status" value="1"/>
</dbReference>
<sequence length="201" mass="23178">MKEDERKVCLLDFPESVLESILERLSPAELCRVSTVCNSLRIKCTSDYLWKKHMKQKWGGLISSNAYQQSQFNDSIMSCYLSLESGRLMFPAQVYGRKNGGYALSCYNAQVSYDYKTNTFQARYSPVGWRTVEGNVPWDRLREPPLVDTSDCDLNDWKPGDHIEILWSGRKEDPCGWWYAVLSHLQSCDGNVMHCRCQYSG</sequence>
<reference evidence="2" key="1">
    <citation type="journal article" date="2023" name="Science">
        <title>Elucidation of the pathway for biosynthesis of saponin adjuvants from the soapbark tree.</title>
        <authorList>
            <person name="Reed J."/>
            <person name="Orme A."/>
            <person name="El-Demerdash A."/>
            <person name="Owen C."/>
            <person name="Martin L.B.B."/>
            <person name="Misra R.C."/>
            <person name="Kikuchi S."/>
            <person name="Rejzek M."/>
            <person name="Martin A.C."/>
            <person name="Harkess A."/>
            <person name="Leebens-Mack J."/>
            <person name="Louveau T."/>
            <person name="Stephenson M.J."/>
            <person name="Osbourn A."/>
        </authorList>
    </citation>
    <scope>NUCLEOTIDE SEQUENCE</scope>
    <source>
        <strain evidence="2">S10</strain>
    </source>
</reference>
<dbReference type="Pfam" id="PF12937">
    <property type="entry name" value="F-box-like"/>
    <property type="match status" value="1"/>
</dbReference>
<dbReference type="PANTHER" id="PTHR31482">
    <property type="entry name" value="ESTS AU081301(E20138)"/>
    <property type="match status" value="1"/>
</dbReference>
<keyword evidence="3" id="KW-1185">Reference proteome</keyword>
<dbReference type="InterPro" id="IPR001810">
    <property type="entry name" value="F-box_dom"/>
</dbReference>
<dbReference type="Gene3D" id="1.20.1280.50">
    <property type="match status" value="1"/>
</dbReference>
<dbReference type="EMBL" id="JARAOO010000003">
    <property type="protein sequence ID" value="KAJ7976593.1"/>
    <property type="molecule type" value="Genomic_DNA"/>
</dbReference>
<dbReference type="SMART" id="SM00256">
    <property type="entry name" value="FBOX"/>
    <property type="match status" value="1"/>
</dbReference>
<dbReference type="Proteomes" id="UP001163823">
    <property type="component" value="Chromosome 3"/>
</dbReference>
<evidence type="ECO:0000259" key="1">
    <source>
        <dbReference type="PROSITE" id="PS50181"/>
    </source>
</evidence>
<name>A0AAD7Q7Z7_QUISA</name>
<feature type="domain" description="F-box" evidence="1">
    <location>
        <begin position="7"/>
        <end position="53"/>
    </location>
</feature>
<evidence type="ECO:0000313" key="3">
    <source>
        <dbReference type="Proteomes" id="UP001163823"/>
    </source>
</evidence>
<accession>A0AAD7Q7Z7</accession>
<gene>
    <name evidence="2" type="ORF">O6P43_006356</name>
</gene>
<proteinExistence type="predicted"/>
<organism evidence="2 3">
    <name type="scientific">Quillaja saponaria</name>
    <name type="common">Soap bark tree</name>
    <dbReference type="NCBI Taxonomy" id="32244"/>
    <lineage>
        <taxon>Eukaryota</taxon>
        <taxon>Viridiplantae</taxon>
        <taxon>Streptophyta</taxon>
        <taxon>Embryophyta</taxon>
        <taxon>Tracheophyta</taxon>
        <taxon>Spermatophyta</taxon>
        <taxon>Magnoliopsida</taxon>
        <taxon>eudicotyledons</taxon>
        <taxon>Gunneridae</taxon>
        <taxon>Pentapetalae</taxon>
        <taxon>rosids</taxon>
        <taxon>fabids</taxon>
        <taxon>Fabales</taxon>
        <taxon>Quillajaceae</taxon>
        <taxon>Quillaja</taxon>
    </lineage>
</organism>
<comment type="caution">
    <text evidence="2">The sequence shown here is derived from an EMBL/GenBank/DDBJ whole genome shotgun (WGS) entry which is preliminary data.</text>
</comment>
<dbReference type="KEGG" id="qsa:O6P43_006356"/>
<dbReference type="AlphaFoldDB" id="A0AAD7Q7Z7"/>
<dbReference type="PANTHER" id="PTHR31482:SF18">
    <property type="entry name" value="ESTS AU081301(E20138)"/>
    <property type="match status" value="1"/>
</dbReference>
<protein>
    <submittedName>
        <fullName evidence="2">F-box protein</fullName>
    </submittedName>
</protein>
<dbReference type="SUPFAM" id="SSF81383">
    <property type="entry name" value="F-box domain"/>
    <property type="match status" value="1"/>
</dbReference>
<dbReference type="InterPro" id="IPR036047">
    <property type="entry name" value="F-box-like_dom_sf"/>
</dbReference>
<evidence type="ECO:0000313" key="2">
    <source>
        <dbReference type="EMBL" id="KAJ7976593.1"/>
    </source>
</evidence>